<evidence type="ECO:0000256" key="9">
    <source>
        <dbReference type="SAM" id="Phobius"/>
    </source>
</evidence>
<name>A0AA37M2D9_9HYPH</name>
<feature type="transmembrane region" description="Helical" evidence="9">
    <location>
        <begin position="253"/>
        <end position="275"/>
    </location>
</feature>
<dbReference type="Pfam" id="PF02653">
    <property type="entry name" value="BPD_transp_2"/>
    <property type="match status" value="1"/>
</dbReference>
<evidence type="ECO:0000256" key="4">
    <source>
        <dbReference type="ARBA" id="ARBA00022692"/>
    </source>
</evidence>
<dbReference type="GO" id="GO:0006865">
    <property type="term" value="P:amino acid transport"/>
    <property type="evidence" value="ECO:0007669"/>
    <property type="project" value="UniProtKB-KW"/>
</dbReference>
<evidence type="ECO:0000256" key="5">
    <source>
        <dbReference type="ARBA" id="ARBA00022970"/>
    </source>
</evidence>
<gene>
    <name evidence="10" type="primary">livH_2</name>
    <name evidence="10" type="ORF">MPEAHAMD_0307</name>
</gene>
<proteinExistence type="inferred from homology"/>
<keyword evidence="3" id="KW-1003">Cell membrane</keyword>
<reference evidence="10" key="2">
    <citation type="submission" date="2021-08" db="EMBL/GenBank/DDBJ databases">
        <authorList>
            <person name="Tani A."/>
            <person name="Ola A."/>
            <person name="Ogura Y."/>
            <person name="Katsura K."/>
            <person name="Hayashi T."/>
        </authorList>
    </citation>
    <scope>NUCLEOTIDE SEQUENCE</scope>
    <source>
        <strain evidence="10">JCM 32048</strain>
    </source>
</reference>
<keyword evidence="6 9" id="KW-1133">Transmembrane helix</keyword>
<feature type="transmembrane region" description="Helical" evidence="9">
    <location>
        <begin position="281"/>
        <end position="305"/>
    </location>
</feature>
<protein>
    <submittedName>
        <fullName evidence="10">High-affinity branched-chain amino acid transport system permease protein LivH</fullName>
    </submittedName>
</protein>
<keyword evidence="7 9" id="KW-0472">Membrane</keyword>
<reference evidence="10" key="1">
    <citation type="journal article" date="2016" name="Front. Microbiol.">
        <title>Genome Sequence of the Piezophilic, Mesophilic Sulfate-Reducing Bacterium Desulfovibrio indicus J2T.</title>
        <authorList>
            <person name="Cao J."/>
            <person name="Maignien L."/>
            <person name="Shao Z."/>
            <person name="Alain K."/>
            <person name="Jebbar M."/>
        </authorList>
    </citation>
    <scope>NUCLEOTIDE SEQUENCE</scope>
    <source>
        <strain evidence="10">JCM 32048</strain>
    </source>
</reference>
<evidence type="ECO:0000313" key="11">
    <source>
        <dbReference type="Proteomes" id="UP001055286"/>
    </source>
</evidence>
<sequence>MWERGVLARASPLLFPESPKTRDMTAIQILIDGFAISALYALGATGFTLIFGVSGVLNLSHGALMVTAAVVAWAASSELGLGSYAGAAAGVAVCTGLTLATYGVVVRPIDRSRAIPPEEKEIFILTGTLLWGIMIQEFIAYLFTSNAKTVMPIVEGVVTIAGVRTPWNQVFTAVVCWATIGLLWLLVNRTRTGKVLLAASMNPRGVTLLGFELSKIYVAIWLIYGVLAGIAGVLLGQFLGVSSYSVGPLTASAFSIVVLGGLGSVSGSLIAAYVVGYLETLTAYLVSPAYRTIPALLLLVAVMYVRPQGLLGRR</sequence>
<comment type="similarity">
    <text evidence="8">Belongs to the binding-protein-dependent transport system permease family. LivHM subfamily.</text>
</comment>
<evidence type="ECO:0000256" key="7">
    <source>
        <dbReference type="ARBA" id="ARBA00023136"/>
    </source>
</evidence>
<keyword evidence="2" id="KW-0813">Transport</keyword>
<feature type="transmembrane region" description="Helical" evidence="9">
    <location>
        <begin position="122"/>
        <end position="143"/>
    </location>
</feature>
<keyword evidence="11" id="KW-1185">Reference proteome</keyword>
<evidence type="ECO:0000256" key="8">
    <source>
        <dbReference type="ARBA" id="ARBA00037998"/>
    </source>
</evidence>
<evidence type="ECO:0000313" key="10">
    <source>
        <dbReference type="EMBL" id="GJD60172.1"/>
    </source>
</evidence>
<dbReference type="InterPro" id="IPR052157">
    <property type="entry name" value="BCAA_transport_permease"/>
</dbReference>
<dbReference type="CDD" id="cd06582">
    <property type="entry name" value="TM_PBP1_LivH_like"/>
    <property type="match status" value="1"/>
</dbReference>
<comment type="subcellular location">
    <subcellularLocation>
        <location evidence="1">Cell membrane</location>
        <topology evidence="1">Multi-pass membrane protein</topology>
    </subcellularLocation>
</comment>
<evidence type="ECO:0000256" key="3">
    <source>
        <dbReference type="ARBA" id="ARBA00022475"/>
    </source>
</evidence>
<dbReference type="GO" id="GO:0022857">
    <property type="term" value="F:transmembrane transporter activity"/>
    <property type="evidence" value="ECO:0007669"/>
    <property type="project" value="InterPro"/>
</dbReference>
<evidence type="ECO:0000256" key="1">
    <source>
        <dbReference type="ARBA" id="ARBA00004651"/>
    </source>
</evidence>
<dbReference type="EMBL" id="BPQJ01000001">
    <property type="protein sequence ID" value="GJD60172.1"/>
    <property type="molecule type" value="Genomic_DNA"/>
</dbReference>
<feature type="transmembrane region" description="Helical" evidence="9">
    <location>
        <begin position="83"/>
        <end position="102"/>
    </location>
</feature>
<dbReference type="InterPro" id="IPR001851">
    <property type="entry name" value="ABC_transp_permease"/>
</dbReference>
<evidence type="ECO:0000256" key="6">
    <source>
        <dbReference type="ARBA" id="ARBA00022989"/>
    </source>
</evidence>
<feature type="transmembrane region" description="Helical" evidence="9">
    <location>
        <begin position="29"/>
        <end position="53"/>
    </location>
</feature>
<dbReference type="GO" id="GO:0005886">
    <property type="term" value="C:plasma membrane"/>
    <property type="evidence" value="ECO:0007669"/>
    <property type="project" value="UniProtKB-SubCell"/>
</dbReference>
<dbReference type="PANTHER" id="PTHR11795">
    <property type="entry name" value="BRANCHED-CHAIN AMINO ACID TRANSPORT SYSTEM PERMEASE PROTEIN LIVH"/>
    <property type="match status" value="1"/>
</dbReference>
<feature type="transmembrane region" description="Helical" evidence="9">
    <location>
        <begin position="170"/>
        <end position="187"/>
    </location>
</feature>
<keyword evidence="4 9" id="KW-0812">Transmembrane</keyword>
<accession>A0AA37M2D9</accession>
<dbReference type="PANTHER" id="PTHR11795:SF450">
    <property type="entry name" value="ABC TRANSPORTER PERMEASE PROTEIN"/>
    <property type="match status" value="1"/>
</dbReference>
<organism evidence="10 11">
    <name type="scientific">Methylobacterium frigidaeris</name>
    <dbReference type="NCBI Taxonomy" id="2038277"/>
    <lineage>
        <taxon>Bacteria</taxon>
        <taxon>Pseudomonadati</taxon>
        <taxon>Pseudomonadota</taxon>
        <taxon>Alphaproteobacteria</taxon>
        <taxon>Hyphomicrobiales</taxon>
        <taxon>Methylobacteriaceae</taxon>
        <taxon>Methylobacterium</taxon>
    </lineage>
</organism>
<comment type="caution">
    <text evidence="10">The sequence shown here is derived from an EMBL/GenBank/DDBJ whole genome shotgun (WGS) entry which is preliminary data.</text>
</comment>
<keyword evidence="5" id="KW-0029">Amino-acid transport</keyword>
<dbReference type="AlphaFoldDB" id="A0AA37M2D9"/>
<evidence type="ECO:0000256" key="2">
    <source>
        <dbReference type="ARBA" id="ARBA00022448"/>
    </source>
</evidence>
<dbReference type="Proteomes" id="UP001055286">
    <property type="component" value="Unassembled WGS sequence"/>
</dbReference>
<feature type="transmembrane region" description="Helical" evidence="9">
    <location>
        <begin position="216"/>
        <end position="241"/>
    </location>
</feature>